<reference evidence="1 2" key="1">
    <citation type="submission" date="2021-02" db="EMBL/GenBank/DDBJ databases">
        <title>Safari Cat Assemblies.</title>
        <authorList>
            <person name="Bredemeyer K.R."/>
            <person name="Murphy W.J."/>
        </authorList>
    </citation>
    <scope>NUCLEOTIDE SEQUENCE [LARGE SCALE GENOMIC DNA]</scope>
</reference>
<sequence>MNRYFSKEDIQMANRHMKRYSTLLIIREKQMKTTMRYHLIPVREAKINNSGNNRCWRGFGEMGTLSHCWWECKLVHPLWKAVWKFLKKLKIELPYDPAVALLGIYPKIQECLFIGAHVPQCLQQHFQQ</sequence>
<keyword evidence="2" id="KW-1185">Reference proteome</keyword>
<protein>
    <submittedName>
        <fullName evidence="1">Uncharacterized protein</fullName>
    </submittedName>
</protein>
<organism evidence="1 2">
    <name type="scientific">Felis catus</name>
    <name type="common">Cat</name>
    <name type="synonym">Felis silvestris catus</name>
    <dbReference type="NCBI Taxonomy" id="9685"/>
    <lineage>
        <taxon>Eukaryota</taxon>
        <taxon>Metazoa</taxon>
        <taxon>Chordata</taxon>
        <taxon>Craniata</taxon>
        <taxon>Vertebrata</taxon>
        <taxon>Euteleostomi</taxon>
        <taxon>Mammalia</taxon>
        <taxon>Eutheria</taxon>
        <taxon>Laurasiatheria</taxon>
        <taxon>Carnivora</taxon>
        <taxon>Feliformia</taxon>
        <taxon>Felidae</taxon>
        <taxon>Felinae</taxon>
        <taxon>Felis</taxon>
    </lineage>
</organism>
<dbReference type="GeneTree" id="ENSGT01150000286916"/>
<dbReference type="Proteomes" id="UP000823872">
    <property type="component" value="Chromosome B4"/>
</dbReference>
<proteinExistence type="predicted"/>
<name>A0ABI7YLP2_FELCA</name>
<evidence type="ECO:0000313" key="2">
    <source>
        <dbReference type="Proteomes" id="UP000823872"/>
    </source>
</evidence>
<evidence type="ECO:0000313" key="1">
    <source>
        <dbReference type="Ensembl" id="ENSFCTP00005035761.1"/>
    </source>
</evidence>
<reference evidence="1" key="3">
    <citation type="submission" date="2025-09" db="UniProtKB">
        <authorList>
            <consortium name="Ensembl"/>
        </authorList>
    </citation>
    <scope>IDENTIFICATION</scope>
    <source>
        <strain evidence="1">breed Abyssinian</strain>
    </source>
</reference>
<accession>A0ABI7YLP2</accession>
<dbReference type="Ensembl" id="ENSFCTT00005049278.1">
    <property type="protein sequence ID" value="ENSFCTP00005035761.1"/>
    <property type="gene ID" value="ENSFCTG00005017143.1"/>
</dbReference>
<reference evidence="1" key="2">
    <citation type="submission" date="2025-08" db="UniProtKB">
        <authorList>
            <consortium name="Ensembl"/>
        </authorList>
    </citation>
    <scope>IDENTIFICATION</scope>
    <source>
        <strain evidence="1">breed Abyssinian</strain>
    </source>
</reference>